<evidence type="ECO:0000313" key="1">
    <source>
        <dbReference type="EMBL" id="PSU44565.1"/>
    </source>
</evidence>
<sequence length="70" mass="8230">MGTHNKWNSTYKEKWGQSPQKSIDTKLASWQTEKSDRFRGLGLKMRLNVTWLFDNNLVTKNVDNFGVVKR</sequence>
<dbReference type="EMBL" id="PYMJ01000048">
    <property type="protein sequence ID" value="PSU44565.1"/>
    <property type="molecule type" value="Genomic_DNA"/>
</dbReference>
<dbReference type="AlphaFoldDB" id="A0A2T3J770"/>
<evidence type="ECO:0000313" key="2">
    <source>
        <dbReference type="Proteomes" id="UP000240987"/>
    </source>
</evidence>
<protein>
    <submittedName>
        <fullName evidence="1">Uncharacterized protein</fullName>
    </submittedName>
</protein>
<comment type="caution">
    <text evidence="1">The sequence shown here is derived from an EMBL/GenBank/DDBJ whole genome shotgun (WGS) entry which is preliminary data.</text>
</comment>
<dbReference type="Proteomes" id="UP000240987">
    <property type="component" value="Unassembled WGS sequence"/>
</dbReference>
<reference evidence="1 2" key="1">
    <citation type="submission" date="2018-01" db="EMBL/GenBank/DDBJ databases">
        <title>Whole genome sequencing of Histamine producing bacteria.</title>
        <authorList>
            <person name="Butler K."/>
        </authorList>
    </citation>
    <scope>NUCLEOTIDE SEQUENCE [LARGE SCALE GENOMIC DNA]</scope>
    <source>
        <strain evidence="1 2">JCM 12947</strain>
    </source>
</reference>
<name>A0A2T3J770_9GAMM</name>
<proteinExistence type="predicted"/>
<accession>A0A2T3J770</accession>
<organism evidence="1 2">
    <name type="scientific">Photobacterium frigidiphilum</name>
    <dbReference type="NCBI Taxonomy" id="264736"/>
    <lineage>
        <taxon>Bacteria</taxon>
        <taxon>Pseudomonadati</taxon>
        <taxon>Pseudomonadota</taxon>
        <taxon>Gammaproteobacteria</taxon>
        <taxon>Vibrionales</taxon>
        <taxon>Vibrionaceae</taxon>
        <taxon>Photobacterium</taxon>
    </lineage>
</organism>
<gene>
    <name evidence="1" type="ORF">C9J12_26860</name>
</gene>
<keyword evidence="2" id="KW-1185">Reference proteome</keyword>